<feature type="repeat" description="ANK" evidence="3">
    <location>
        <begin position="203"/>
        <end position="235"/>
    </location>
</feature>
<dbReference type="PROSITE" id="PS50088">
    <property type="entry name" value="ANK_REPEAT"/>
    <property type="match status" value="4"/>
</dbReference>
<accession>A2G1V9</accession>
<reference evidence="4" key="2">
    <citation type="journal article" date="2007" name="Science">
        <title>Draft genome sequence of the sexually transmitted pathogen Trichomonas vaginalis.</title>
        <authorList>
            <person name="Carlton J.M."/>
            <person name="Hirt R.P."/>
            <person name="Silva J.C."/>
            <person name="Delcher A.L."/>
            <person name="Schatz M."/>
            <person name="Zhao Q."/>
            <person name="Wortman J.R."/>
            <person name="Bidwell S.L."/>
            <person name="Alsmark U.C.M."/>
            <person name="Besteiro S."/>
            <person name="Sicheritz-Ponten T."/>
            <person name="Noel C.J."/>
            <person name="Dacks J.B."/>
            <person name="Foster P.G."/>
            <person name="Simillion C."/>
            <person name="Van de Peer Y."/>
            <person name="Miranda-Saavedra D."/>
            <person name="Barton G.J."/>
            <person name="Westrop G.D."/>
            <person name="Mueller S."/>
            <person name="Dessi D."/>
            <person name="Fiori P.L."/>
            <person name="Ren Q."/>
            <person name="Paulsen I."/>
            <person name="Zhang H."/>
            <person name="Bastida-Corcuera F.D."/>
            <person name="Simoes-Barbosa A."/>
            <person name="Brown M.T."/>
            <person name="Hayes R.D."/>
            <person name="Mukherjee M."/>
            <person name="Okumura C.Y."/>
            <person name="Schneider R."/>
            <person name="Smith A.J."/>
            <person name="Vanacova S."/>
            <person name="Villalvazo M."/>
            <person name="Haas B.J."/>
            <person name="Pertea M."/>
            <person name="Feldblyum T.V."/>
            <person name="Utterback T.R."/>
            <person name="Shu C.L."/>
            <person name="Osoegawa K."/>
            <person name="de Jong P.J."/>
            <person name="Hrdy I."/>
            <person name="Horvathova L."/>
            <person name="Zubacova Z."/>
            <person name="Dolezal P."/>
            <person name="Malik S.B."/>
            <person name="Logsdon J.M. Jr."/>
            <person name="Henze K."/>
            <person name="Gupta A."/>
            <person name="Wang C.C."/>
            <person name="Dunne R.L."/>
            <person name="Upcroft J.A."/>
            <person name="Upcroft P."/>
            <person name="White O."/>
            <person name="Salzberg S.L."/>
            <person name="Tang P."/>
            <person name="Chiu C.-H."/>
            <person name="Lee Y.-S."/>
            <person name="Embley T.M."/>
            <person name="Coombs G.H."/>
            <person name="Mottram J.C."/>
            <person name="Tachezy J."/>
            <person name="Fraser-Liggett C.M."/>
            <person name="Johnson P.J."/>
        </authorList>
    </citation>
    <scope>NUCLEOTIDE SEQUENCE [LARGE SCALE GENOMIC DNA]</scope>
    <source>
        <strain evidence="4">G3</strain>
    </source>
</reference>
<dbReference type="InterPro" id="IPR036770">
    <property type="entry name" value="Ankyrin_rpt-contain_sf"/>
</dbReference>
<dbReference type="PANTHER" id="PTHR24188">
    <property type="entry name" value="ANKYRIN REPEAT PROTEIN"/>
    <property type="match status" value="1"/>
</dbReference>
<dbReference type="SMR" id="A2G1V9"/>
<dbReference type="Pfam" id="PF12796">
    <property type="entry name" value="Ank_2"/>
    <property type="match status" value="1"/>
</dbReference>
<dbReference type="KEGG" id="tva:4746519"/>
<dbReference type="VEuPathDB" id="TrichDB:TVAGG3_1015580"/>
<name>A2G1V9_TRIV3</name>
<dbReference type="Pfam" id="PF00023">
    <property type="entry name" value="Ank"/>
    <property type="match status" value="2"/>
</dbReference>
<evidence type="ECO:0000313" key="5">
    <source>
        <dbReference type="Proteomes" id="UP000001542"/>
    </source>
</evidence>
<feature type="repeat" description="ANK" evidence="3">
    <location>
        <begin position="236"/>
        <end position="268"/>
    </location>
</feature>
<feature type="repeat" description="ANK" evidence="3">
    <location>
        <begin position="269"/>
        <end position="301"/>
    </location>
</feature>
<dbReference type="OrthoDB" id="366390at2759"/>
<dbReference type="PANTHER" id="PTHR24188:SF29">
    <property type="entry name" value="GH09064P"/>
    <property type="match status" value="1"/>
</dbReference>
<keyword evidence="1" id="KW-0677">Repeat</keyword>
<evidence type="ECO:0000256" key="3">
    <source>
        <dbReference type="PROSITE-ProRule" id="PRU00023"/>
    </source>
</evidence>
<dbReference type="VEuPathDB" id="TrichDB:TVAG_440590"/>
<dbReference type="Proteomes" id="UP000001542">
    <property type="component" value="Unassembled WGS sequence"/>
</dbReference>
<protein>
    <submittedName>
        <fullName evidence="4">Ankyrin repeat protein, putative</fullName>
    </submittedName>
</protein>
<evidence type="ECO:0000256" key="2">
    <source>
        <dbReference type="ARBA" id="ARBA00023043"/>
    </source>
</evidence>
<dbReference type="EMBL" id="DS114258">
    <property type="protein sequence ID" value="EAX88855.1"/>
    <property type="molecule type" value="Genomic_DNA"/>
</dbReference>
<evidence type="ECO:0000256" key="1">
    <source>
        <dbReference type="ARBA" id="ARBA00022737"/>
    </source>
</evidence>
<dbReference type="SMART" id="SM00248">
    <property type="entry name" value="ANK"/>
    <property type="match status" value="4"/>
</dbReference>
<dbReference type="SUPFAM" id="SSF48403">
    <property type="entry name" value="Ankyrin repeat"/>
    <property type="match status" value="1"/>
</dbReference>
<dbReference type="InParanoid" id="A2G1V9"/>
<keyword evidence="5" id="KW-1185">Reference proteome</keyword>
<organism evidence="4 5">
    <name type="scientific">Trichomonas vaginalis (strain ATCC PRA-98 / G3)</name>
    <dbReference type="NCBI Taxonomy" id="412133"/>
    <lineage>
        <taxon>Eukaryota</taxon>
        <taxon>Metamonada</taxon>
        <taxon>Parabasalia</taxon>
        <taxon>Trichomonadida</taxon>
        <taxon>Trichomonadidae</taxon>
        <taxon>Trichomonas</taxon>
    </lineage>
</organism>
<keyword evidence="2 3" id="KW-0040">ANK repeat</keyword>
<evidence type="ECO:0000313" key="4">
    <source>
        <dbReference type="EMBL" id="EAX88855.1"/>
    </source>
</evidence>
<dbReference type="Gene3D" id="1.25.40.20">
    <property type="entry name" value="Ankyrin repeat-containing domain"/>
    <property type="match status" value="1"/>
</dbReference>
<proteinExistence type="predicted"/>
<gene>
    <name evidence="4" type="ORF">TVAG_440590</name>
</gene>
<dbReference type="InterPro" id="IPR002110">
    <property type="entry name" value="Ankyrin_rpt"/>
</dbReference>
<feature type="repeat" description="ANK" evidence="3">
    <location>
        <begin position="302"/>
        <end position="331"/>
    </location>
</feature>
<dbReference type="RefSeq" id="XP_001301785.1">
    <property type="nucleotide sequence ID" value="XM_001301784.1"/>
</dbReference>
<dbReference type="AlphaFoldDB" id="A2G1V9"/>
<dbReference type="eggNOG" id="KOG1082">
    <property type="taxonomic scope" value="Eukaryota"/>
</dbReference>
<sequence length="331" mass="37474">MDLNFEYIAAHISDYINKENFFDTFDIEDIKTIMKYSRLTADQFVTLLKQSSSTINTKELYNCTRKANITIKNFEEVVSILKSLKKYMKFNIFDGIIDFLKHNEKVINNSANETEIVQDKSKAFQNASENATKYTTTNATNENYHHSQDILAKIAELTESNDFGTVYRFLIELSSKGNHEMISKSIEAGLWKKIAPKEYNWEPDRTVLHFASENGNLRLVRSLIECGCDKEAKNSNGCTPLIYASQNGKLEVVQYLISVGANKEAKNDFGSTPLIWASRNGKLGVVQYLISIGTNKEAKDNSGLTPLKYASQYDQLNIVQYLISVGANKET</sequence>
<dbReference type="PROSITE" id="PS50297">
    <property type="entry name" value="ANK_REP_REGION"/>
    <property type="match status" value="4"/>
</dbReference>
<reference evidence="4" key="1">
    <citation type="submission" date="2006-10" db="EMBL/GenBank/DDBJ databases">
        <authorList>
            <person name="Amadeo P."/>
            <person name="Zhao Q."/>
            <person name="Wortman J."/>
            <person name="Fraser-Liggett C."/>
            <person name="Carlton J."/>
        </authorList>
    </citation>
    <scope>NUCLEOTIDE SEQUENCE</scope>
    <source>
        <strain evidence="4">G3</strain>
    </source>
</reference>